<evidence type="ECO:0000313" key="5">
    <source>
        <dbReference type="EMBL" id="CEK75377.1"/>
    </source>
</evidence>
<dbReference type="AlphaFoldDB" id="A0A0B7A419"/>
<reference evidence="5" key="1">
    <citation type="submission" date="2014-12" db="EMBL/GenBank/DDBJ databases">
        <title>Insight into the proteome of Arion vulgaris.</title>
        <authorList>
            <person name="Aradska J."/>
            <person name="Bulat T."/>
            <person name="Smidak R."/>
            <person name="Sarate P."/>
            <person name="Gangsoo J."/>
            <person name="Sialana F."/>
            <person name="Bilban M."/>
            <person name="Lubec G."/>
        </authorList>
    </citation>
    <scope>NUCLEOTIDE SEQUENCE</scope>
    <source>
        <tissue evidence="5">Skin</tissue>
    </source>
</reference>
<dbReference type="Gene3D" id="1.20.120.900">
    <property type="entry name" value="Pex19, mPTS binding domain"/>
    <property type="match status" value="1"/>
</dbReference>
<feature type="region of interest" description="Disordered" evidence="4">
    <location>
        <begin position="35"/>
        <end position="65"/>
    </location>
</feature>
<feature type="region of interest" description="Disordered" evidence="4">
    <location>
        <begin position="148"/>
        <end position="167"/>
    </location>
</feature>
<evidence type="ECO:0000256" key="3">
    <source>
        <dbReference type="SAM" id="Coils"/>
    </source>
</evidence>
<gene>
    <name evidence="5" type="primary">ORF95248</name>
</gene>
<keyword evidence="3" id="KW-0175">Coiled coil</keyword>
<dbReference type="Pfam" id="PF04614">
    <property type="entry name" value="Pex19"/>
    <property type="match status" value="1"/>
</dbReference>
<dbReference type="InterPro" id="IPR038322">
    <property type="entry name" value="Pex19_C_sf"/>
</dbReference>
<comment type="similarity">
    <text evidence="1">Belongs to the peroxin-19 family.</text>
</comment>
<organism evidence="5">
    <name type="scientific">Arion vulgaris</name>
    <dbReference type="NCBI Taxonomy" id="1028688"/>
    <lineage>
        <taxon>Eukaryota</taxon>
        <taxon>Metazoa</taxon>
        <taxon>Spiralia</taxon>
        <taxon>Lophotrochozoa</taxon>
        <taxon>Mollusca</taxon>
        <taxon>Gastropoda</taxon>
        <taxon>Heterobranchia</taxon>
        <taxon>Euthyneura</taxon>
        <taxon>Panpulmonata</taxon>
        <taxon>Eupulmonata</taxon>
        <taxon>Stylommatophora</taxon>
        <taxon>Helicina</taxon>
        <taxon>Arionoidea</taxon>
        <taxon>Arionidae</taxon>
        <taxon>Arion</taxon>
    </lineage>
</organism>
<name>A0A0B7A419_9EUPU</name>
<proteinExistence type="inferred from homology"/>
<evidence type="ECO:0000256" key="2">
    <source>
        <dbReference type="ARBA" id="ARBA00029688"/>
    </source>
</evidence>
<feature type="compositionally biased region" description="Basic and acidic residues" evidence="4">
    <location>
        <begin position="51"/>
        <end position="65"/>
    </location>
</feature>
<dbReference type="GO" id="GO:0005777">
    <property type="term" value="C:peroxisome"/>
    <property type="evidence" value="ECO:0007669"/>
    <property type="project" value="InterPro"/>
</dbReference>
<feature type="compositionally biased region" description="Low complexity" evidence="4">
    <location>
        <begin position="129"/>
        <end position="138"/>
    </location>
</feature>
<evidence type="ECO:0000256" key="4">
    <source>
        <dbReference type="SAM" id="MobiDB-lite"/>
    </source>
</evidence>
<feature type="coiled-coil region" evidence="3">
    <location>
        <begin position="273"/>
        <end position="300"/>
    </location>
</feature>
<accession>A0A0B7A419</accession>
<evidence type="ECO:0000256" key="1">
    <source>
        <dbReference type="ARBA" id="ARBA00006326"/>
    </source>
</evidence>
<feature type="compositionally biased region" description="Basic and acidic residues" evidence="4">
    <location>
        <begin position="1"/>
        <end position="18"/>
    </location>
</feature>
<sequence>MDKSYKKANDNEDKRGDEVDTSIVVLRKPRYVYEASNSGSVDSTDGVGKGGGDDNKTHKHVKWSESTELRERLKVYRRSQMDIPLDYHHLAIEEKREREGVQVWRNHLNSEGEDDDDDSHVDESEKEVAPVAAGGKDVGVVAATEVSGGYEDNSHNYDSDDTDPNLDEDLERNLQMIKEATTRYTLYPAYSAAISEYKDWLSNPEHTKQLTDDQITTKRLQLNLYKRLVGIYKEWTQQRSSAIPRESRFGEITSILQEASNLGQPPSSVSKVIRDVLTDKENVQKQVDAYNSQVQEMISVLDISNKV</sequence>
<feature type="region of interest" description="Disordered" evidence="4">
    <location>
        <begin position="1"/>
        <end position="21"/>
    </location>
</feature>
<feature type="region of interest" description="Disordered" evidence="4">
    <location>
        <begin position="109"/>
        <end position="138"/>
    </location>
</feature>
<dbReference type="InterPro" id="IPR006708">
    <property type="entry name" value="Pex19"/>
</dbReference>
<dbReference type="EMBL" id="HACG01028512">
    <property type="protein sequence ID" value="CEK75377.1"/>
    <property type="molecule type" value="Transcribed_RNA"/>
</dbReference>
<feature type="compositionally biased region" description="Acidic residues" evidence="4">
    <location>
        <begin position="111"/>
        <end position="120"/>
    </location>
</feature>
<protein>
    <recommendedName>
        <fullName evidence="2">Peroxin-19</fullName>
    </recommendedName>
</protein>
<feature type="compositionally biased region" description="Low complexity" evidence="4">
    <location>
        <begin position="36"/>
        <end position="46"/>
    </location>
</feature>